<name>T2DPE9_PHAVU</name>
<evidence type="ECO:0000256" key="1">
    <source>
        <dbReference type="SAM" id="Phobius"/>
    </source>
</evidence>
<organism evidence="2">
    <name type="scientific">Phaseolus vulgaris</name>
    <name type="common">Kidney bean</name>
    <name type="synonym">French bean</name>
    <dbReference type="NCBI Taxonomy" id="3885"/>
    <lineage>
        <taxon>Eukaryota</taxon>
        <taxon>Viridiplantae</taxon>
        <taxon>Streptophyta</taxon>
        <taxon>Embryophyta</taxon>
        <taxon>Tracheophyta</taxon>
        <taxon>Spermatophyta</taxon>
        <taxon>Magnoliopsida</taxon>
        <taxon>eudicotyledons</taxon>
        <taxon>Gunneridae</taxon>
        <taxon>Pentapetalae</taxon>
        <taxon>rosids</taxon>
        <taxon>fabids</taxon>
        <taxon>Fabales</taxon>
        <taxon>Fabaceae</taxon>
        <taxon>Papilionoideae</taxon>
        <taxon>50 kb inversion clade</taxon>
        <taxon>NPAAA clade</taxon>
        <taxon>indigoferoid/millettioid clade</taxon>
        <taxon>Phaseoleae</taxon>
        <taxon>Phaseolus</taxon>
    </lineage>
</organism>
<dbReference type="AlphaFoldDB" id="T2DPE9"/>
<proteinExistence type="evidence at transcript level"/>
<dbReference type="EMBL" id="KF033843">
    <property type="protein sequence ID" value="AGV54829.1"/>
    <property type="molecule type" value="mRNA"/>
</dbReference>
<sequence length="148" mass="16636">MDKDARVEETVDLRTNGELVRSVFDNKPPDLLRPFAWNYSRGQATDAGGHGKGKYALIRDLGDFQTGIYDKPLPFYGCGIGWFSFLFGFLCPPMGFFGTIFYFGNPYRKDPRERAGLGASAIAALVCFVLLLIIFGVILVFKLRFLYL</sequence>
<accession>T2DPE9</accession>
<protein>
    <recommendedName>
        <fullName evidence="3">Ribosomal protein L18ae family</fullName>
    </recommendedName>
</protein>
<keyword evidence="1" id="KW-0472">Membrane</keyword>
<dbReference type="PANTHER" id="PTHR46666:SF2">
    <property type="entry name" value="60S RIBOSOMAL L18A-LIKE PROTEIN"/>
    <property type="match status" value="1"/>
</dbReference>
<keyword evidence="1" id="KW-1133">Transmembrane helix</keyword>
<evidence type="ECO:0008006" key="3">
    <source>
        <dbReference type="Google" id="ProtNLM"/>
    </source>
</evidence>
<evidence type="ECO:0000313" key="2">
    <source>
        <dbReference type="EMBL" id="AGV54829.1"/>
    </source>
</evidence>
<feature type="transmembrane region" description="Helical" evidence="1">
    <location>
        <begin position="80"/>
        <end position="103"/>
    </location>
</feature>
<reference evidence="2" key="1">
    <citation type="submission" date="2013-04" db="EMBL/GenBank/DDBJ databases">
        <title>Phaseolus vulgaris (BAT93) Pods Tissue cDNA Library Construction and Random Isolation of cDNA Clones for Gene Discovery.</title>
        <authorList>
            <person name="Amelia K."/>
            <person name="Bhore S.J."/>
            <person name="Shah F.H."/>
        </authorList>
    </citation>
    <scope>NUCLEOTIDE SEQUENCE</scope>
    <source>
        <tissue evidence="2">Pod</tissue>
    </source>
</reference>
<keyword evidence="1" id="KW-0812">Transmembrane</keyword>
<dbReference type="PANTHER" id="PTHR46666">
    <property type="entry name" value="60S RIBOSOMAL L18A-LIKE PROTEIN"/>
    <property type="match status" value="1"/>
</dbReference>
<feature type="transmembrane region" description="Helical" evidence="1">
    <location>
        <begin position="115"/>
        <end position="141"/>
    </location>
</feature>